<dbReference type="PROSITE" id="PS00330">
    <property type="entry name" value="HEMOLYSIN_CALCIUM"/>
    <property type="match status" value="4"/>
</dbReference>
<proteinExistence type="predicted"/>
<sequence>MFTARLGRAFLSKAKEITGTPYADALSGSKKDDLISGLGGNDTLNGGGKGDDVFRYDDRSFGNDTIEGFSKGDSIDLRALNVADLATLKPYMQETPDGVLITLGYNSNAESIFLDGVTLKSLSAQNFVFNASNKDLTTVTGTSVYRDVLFGGNGDDRLEGLSGDDQLNGGAGNDTLIGGSGADILRGGKGADTFRFDYMPQSSSSGDTVVDFSHRDDTFELVSSVFTELKKGELSNGAFREGVAALDASDRIIYDRSTGTLLYDPDGVGGEAAVKIATLTNHEKLDASDFLVV</sequence>
<dbReference type="SUPFAM" id="SSF51120">
    <property type="entry name" value="beta-Roll"/>
    <property type="match status" value="2"/>
</dbReference>
<accession>A0A2W5KQD0</accession>
<dbReference type="InterPro" id="IPR018511">
    <property type="entry name" value="Hemolysin-typ_Ca-bd_CS"/>
</dbReference>
<dbReference type="PANTHER" id="PTHR38340">
    <property type="entry name" value="S-LAYER PROTEIN"/>
    <property type="match status" value="1"/>
</dbReference>
<evidence type="ECO:0000256" key="2">
    <source>
        <dbReference type="ARBA" id="ARBA00022525"/>
    </source>
</evidence>
<name>A0A2W5KQD0_ANCNO</name>
<evidence type="ECO:0000313" key="4">
    <source>
        <dbReference type="Proteomes" id="UP000249577"/>
    </source>
</evidence>
<organism evidence="3 4">
    <name type="scientific">Ancylobacter novellus</name>
    <name type="common">Thiobacillus novellus</name>
    <dbReference type="NCBI Taxonomy" id="921"/>
    <lineage>
        <taxon>Bacteria</taxon>
        <taxon>Pseudomonadati</taxon>
        <taxon>Pseudomonadota</taxon>
        <taxon>Alphaproteobacteria</taxon>
        <taxon>Hyphomicrobiales</taxon>
        <taxon>Xanthobacteraceae</taxon>
        <taxon>Ancylobacter</taxon>
    </lineage>
</organism>
<evidence type="ECO:0000313" key="3">
    <source>
        <dbReference type="EMBL" id="PZQ18084.1"/>
    </source>
</evidence>
<dbReference type="GO" id="GO:0005576">
    <property type="term" value="C:extracellular region"/>
    <property type="evidence" value="ECO:0007669"/>
    <property type="project" value="UniProtKB-SubCell"/>
</dbReference>
<gene>
    <name evidence="3" type="ORF">DI565_05080</name>
</gene>
<dbReference type="Pfam" id="PF00353">
    <property type="entry name" value="HemolysinCabind"/>
    <property type="match status" value="2"/>
</dbReference>
<dbReference type="PRINTS" id="PR00313">
    <property type="entry name" value="CABNDNGRPT"/>
</dbReference>
<comment type="subcellular location">
    <subcellularLocation>
        <location evidence="1">Secreted</location>
    </subcellularLocation>
</comment>
<dbReference type="PANTHER" id="PTHR38340:SF1">
    <property type="entry name" value="S-LAYER PROTEIN"/>
    <property type="match status" value="1"/>
</dbReference>
<protein>
    <recommendedName>
        <fullName evidence="5">Calcium-binding protein</fullName>
    </recommendedName>
</protein>
<dbReference type="GO" id="GO:0005509">
    <property type="term" value="F:calcium ion binding"/>
    <property type="evidence" value="ECO:0007669"/>
    <property type="project" value="InterPro"/>
</dbReference>
<dbReference type="InterPro" id="IPR001343">
    <property type="entry name" value="Hemolysn_Ca-bd"/>
</dbReference>
<reference evidence="3 4" key="1">
    <citation type="submission" date="2017-08" db="EMBL/GenBank/DDBJ databases">
        <title>Infants hospitalized years apart are colonized by the same room-sourced microbial strains.</title>
        <authorList>
            <person name="Brooks B."/>
            <person name="Olm M.R."/>
            <person name="Firek B.A."/>
            <person name="Baker R."/>
            <person name="Thomas B.C."/>
            <person name="Morowitz M.J."/>
            <person name="Banfield J.F."/>
        </authorList>
    </citation>
    <scope>NUCLEOTIDE SEQUENCE [LARGE SCALE GENOMIC DNA]</scope>
    <source>
        <strain evidence="3">S2_005_003_R2_43</strain>
    </source>
</reference>
<dbReference type="Gene3D" id="2.150.10.10">
    <property type="entry name" value="Serralysin-like metalloprotease, C-terminal"/>
    <property type="match status" value="2"/>
</dbReference>
<dbReference type="AlphaFoldDB" id="A0A2W5KQD0"/>
<evidence type="ECO:0000256" key="1">
    <source>
        <dbReference type="ARBA" id="ARBA00004613"/>
    </source>
</evidence>
<dbReference type="EMBL" id="QFPN01000002">
    <property type="protein sequence ID" value="PZQ18084.1"/>
    <property type="molecule type" value="Genomic_DNA"/>
</dbReference>
<keyword evidence="2" id="KW-0964">Secreted</keyword>
<evidence type="ECO:0008006" key="5">
    <source>
        <dbReference type="Google" id="ProtNLM"/>
    </source>
</evidence>
<comment type="caution">
    <text evidence="3">The sequence shown here is derived from an EMBL/GenBank/DDBJ whole genome shotgun (WGS) entry which is preliminary data.</text>
</comment>
<dbReference type="InterPro" id="IPR011049">
    <property type="entry name" value="Serralysin-like_metalloprot_C"/>
</dbReference>
<dbReference type="InterPro" id="IPR050557">
    <property type="entry name" value="RTX_toxin/Mannuronan_C5-epim"/>
</dbReference>
<dbReference type="Proteomes" id="UP000249577">
    <property type="component" value="Unassembled WGS sequence"/>
</dbReference>